<keyword evidence="1" id="KW-0732">Signal</keyword>
<gene>
    <name evidence="2" type="ORF">SAMN02745973_00632</name>
</gene>
<protein>
    <submittedName>
        <fullName evidence="2">Uncharacterized protein</fullName>
    </submittedName>
</protein>
<reference evidence="2 3" key="1">
    <citation type="submission" date="2017-02" db="EMBL/GenBank/DDBJ databases">
        <authorList>
            <person name="Peterson S.W."/>
        </authorList>
    </citation>
    <scope>NUCLEOTIDE SEQUENCE [LARGE SCALE GENOMIC DNA]</scope>
    <source>
        <strain evidence="2 3">DSM 15102</strain>
    </source>
</reference>
<feature type="signal peptide" evidence="1">
    <location>
        <begin position="1"/>
        <end position="26"/>
    </location>
</feature>
<evidence type="ECO:0000256" key="1">
    <source>
        <dbReference type="SAM" id="SignalP"/>
    </source>
</evidence>
<evidence type="ECO:0000313" key="3">
    <source>
        <dbReference type="Proteomes" id="UP000196365"/>
    </source>
</evidence>
<accession>A0A1T4KP04</accession>
<proteinExistence type="predicted"/>
<dbReference type="EMBL" id="FUWV01000002">
    <property type="protein sequence ID" value="SJZ44077.1"/>
    <property type="molecule type" value="Genomic_DNA"/>
</dbReference>
<keyword evidence="3" id="KW-1185">Reference proteome</keyword>
<name>A0A1T4KP04_9FIRM</name>
<dbReference type="AlphaFoldDB" id="A0A1T4KP04"/>
<evidence type="ECO:0000313" key="2">
    <source>
        <dbReference type="EMBL" id="SJZ44077.1"/>
    </source>
</evidence>
<feature type="chain" id="PRO_5012120221" evidence="1">
    <location>
        <begin position="27"/>
        <end position="145"/>
    </location>
</feature>
<dbReference type="OrthoDB" id="3066548at2"/>
<dbReference type="Proteomes" id="UP000196365">
    <property type="component" value="Unassembled WGS sequence"/>
</dbReference>
<organism evidence="2 3">
    <name type="scientific">Garciella nitratireducens DSM 15102</name>
    <dbReference type="NCBI Taxonomy" id="1121911"/>
    <lineage>
        <taxon>Bacteria</taxon>
        <taxon>Bacillati</taxon>
        <taxon>Bacillota</taxon>
        <taxon>Clostridia</taxon>
        <taxon>Eubacteriales</taxon>
        <taxon>Eubacteriaceae</taxon>
        <taxon>Garciella</taxon>
    </lineage>
</organism>
<dbReference type="RefSeq" id="WP_087678061.1">
    <property type="nucleotide sequence ID" value="NZ_FUWV01000002.1"/>
</dbReference>
<sequence>MKKRKILVSLSILIAFLLLTIPTVGAQPAQDSYEGEGFHTVTGESYPTNINVSGYDVKAGEYHLNFALETTKTVGADQAVTFSYVVEAFDGEGNSIGNLGTFDTPQTVAGDTAATTATIEDAVMNISSLPAGYRLVVTVTETAIA</sequence>